<dbReference type="HOGENOM" id="CLU_2478247_0_0_7"/>
<dbReference type="STRING" id="525897.Dbac_2710"/>
<gene>
    <name evidence="1" type="ordered locus">Dbac_2710</name>
</gene>
<sequence>MSLVDSGLADAVPIDEIALFQDVELSVCVLCGRFVYRLLHKMCRCAKCCIEFGIAIGKERITLNPIFIANSLFQGSRRSICAKVADV</sequence>
<protein>
    <submittedName>
        <fullName evidence="1">Uncharacterized protein</fullName>
    </submittedName>
</protein>
<keyword evidence="2" id="KW-1185">Reference proteome</keyword>
<dbReference type="KEGG" id="dba:Dbac_2710"/>
<reference evidence="1 2" key="1">
    <citation type="journal article" date="2009" name="Stand. Genomic Sci.">
        <title>Complete genome sequence of Desulfomicrobium baculatum type strain (X).</title>
        <authorList>
            <person name="Copeland A."/>
            <person name="Spring S."/>
            <person name="Goker M."/>
            <person name="Schneider S."/>
            <person name="Lapidus A."/>
            <person name="Del Rio T.G."/>
            <person name="Tice H."/>
            <person name="Cheng J.F."/>
            <person name="Chen F."/>
            <person name="Nolan M."/>
            <person name="Bruce D."/>
            <person name="Goodwin L."/>
            <person name="Pitluck S."/>
            <person name="Ivanova N."/>
            <person name="Mavrommatis K."/>
            <person name="Ovchinnikova G."/>
            <person name="Pati A."/>
            <person name="Chen A."/>
            <person name="Palaniappan K."/>
            <person name="Land M."/>
            <person name="Hauser L."/>
            <person name="Chang Y.J."/>
            <person name="Jeffries C.C."/>
            <person name="Meincke L."/>
            <person name="Sims D."/>
            <person name="Brettin T."/>
            <person name="Detter J.C."/>
            <person name="Han C."/>
            <person name="Chain P."/>
            <person name="Bristow J."/>
            <person name="Eisen J.A."/>
            <person name="Markowitz V."/>
            <person name="Hugenholtz P."/>
            <person name="Kyrpides N.C."/>
            <person name="Klenk H.P."/>
            <person name="Lucas S."/>
        </authorList>
    </citation>
    <scope>NUCLEOTIDE SEQUENCE [LARGE SCALE GENOMIC DNA]</scope>
    <source>
        <strain evidence="2">DSM 4028 / VKM B-1378 / X</strain>
    </source>
</reference>
<dbReference type="AlphaFoldDB" id="C7LTM0"/>
<dbReference type="EMBL" id="CP001629">
    <property type="protein sequence ID" value="ACU90786.1"/>
    <property type="molecule type" value="Genomic_DNA"/>
</dbReference>
<dbReference type="Proteomes" id="UP000002216">
    <property type="component" value="Chromosome"/>
</dbReference>
<evidence type="ECO:0000313" key="1">
    <source>
        <dbReference type="EMBL" id="ACU90786.1"/>
    </source>
</evidence>
<proteinExistence type="predicted"/>
<name>C7LTM0_DESBD</name>
<accession>C7LTM0</accession>
<evidence type="ECO:0000313" key="2">
    <source>
        <dbReference type="Proteomes" id="UP000002216"/>
    </source>
</evidence>
<organism evidence="1 2">
    <name type="scientific">Desulfomicrobium baculatum (strain DSM 4028 / VKM B-1378 / X)</name>
    <name type="common">Desulfovibrio baculatus</name>
    <dbReference type="NCBI Taxonomy" id="525897"/>
    <lineage>
        <taxon>Bacteria</taxon>
        <taxon>Pseudomonadati</taxon>
        <taxon>Thermodesulfobacteriota</taxon>
        <taxon>Desulfovibrionia</taxon>
        <taxon>Desulfovibrionales</taxon>
        <taxon>Desulfomicrobiaceae</taxon>
        <taxon>Desulfomicrobium</taxon>
    </lineage>
</organism>